<dbReference type="InterPro" id="IPR036388">
    <property type="entry name" value="WH-like_DNA-bd_sf"/>
</dbReference>
<keyword evidence="4" id="KW-0238">DNA-binding</keyword>
<dbReference type="CDD" id="cd07377">
    <property type="entry name" value="WHTH_GntR"/>
    <property type="match status" value="1"/>
</dbReference>
<dbReference type="Gene3D" id="1.10.10.10">
    <property type="entry name" value="Winged helix-like DNA-binding domain superfamily/Winged helix DNA-binding domain"/>
    <property type="match status" value="1"/>
</dbReference>
<dbReference type="Gene3D" id="3.40.640.10">
    <property type="entry name" value="Type I PLP-dependent aspartate aminotransferase-like (Major domain)"/>
    <property type="match status" value="1"/>
</dbReference>
<evidence type="ECO:0000313" key="8">
    <source>
        <dbReference type="Proteomes" id="UP000616114"/>
    </source>
</evidence>
<dbReference type="InterPro" id="IPR004839">
    <property type="entry name" value="Aminotransferase_I/II_large"/>
</dbReference>
<dbReference type="GO" id="GO:0003677">
    <property type="term" value="F:DNA binding"/>
    <property type="evidence" value="ECO:0007669"/>
    <property type="project" value="UniProtKB-KW"/>
</dbReference>
<evidence type="ECO:0000313" key="7">
    <source>
        <dbReference type="EMBL" id="GGA18528.1"/>
    </source>
</evidence>
<keyword evidence="3" id="KW-0805">Transcription regulation</keyword>
<protein>
    <submittedName>
        <fullName evidence="7">GntR family transcriptional regulator</fullName>
    </submittedName>
</protein>
<dbReference type="EMBL" id="BMFY01000009">
    <property type="protein sequence ID" value="GGA18528.1"/>
    <property type="molecule type" value="Genomic_DNA"/>
</dbReference>
<name>A0A8J2TZ22_9MICO</name>
<comment type="caution">
    <text evidence="7">The sequence shown here is derived from an EMBL/GenBank/DDBJ whole genome shotgun (WGS) entry which is preliminary data.</text>
</comment>
<dbReference type="GO" id="GO:0003700">
    <property type="term" value="F:DNA-binding transcription factor activity"/>
    <property type="evidence" value="ECO:0007669"/>
    <property type="project" value="InterPro"/>
</dbReference>
<dbReference type="Pfam" id="PF00392">
    <property type="entry name" value="GntR"/>
    <property type="match status" value="1"/>
</dbReference>
<dbReference type="AlphaFoldDB" id="A0A8J2TZ22"/>
<evidence type="ECO:0000256" key="1">
    <source>
        <dbReference type="ARBA" id="ARBA00005384"/>
    </source>
</evidence>
<keyword evidence="8" id="KW-1185">Reference proteome</keyword>
<reference evidence="7" key="1">
    <citation type="journal article" date="2014" name="Int. J. Syst. Evol. Microbiol.">
        <title>Complete genome sequence of Corynebacterium casei LMG S-19264T (=DSM 44701T), isolated from a smear-ripened cheese.</title>
        <authorList>
            <consortium name="US DOE Joint Genome Institute (JGI-PGF)"/>
            <person name="Walter F."/>
            <person name="Albersmeier A."/>
            <person name="Kalinowski J."/>
            <person name="Ruckert C."/>
        </authorList>
    </citation>
    <scope>NUCLEOTIDE SEQUENCE</scope>
    <source>
        <strain evidence="7">CGMCC 1.12785</strain>
    </source>
</reference>
<keyword evidence="2" id="KW-0663">Pyridoxal phosphate</keyword>
<keyword evidence="5" id="KW-0804">Transcription</keyword>
<dbReference type="InterPro" id="IPR015424">
    <property type="entry name" value="PyrdxlP-dep_Trfase"/>
</dbReference>
<reference evidence="7" key="2">
    <citation type="submission" date="2020-09" db="EMBL/GenBank/DDBJ databases">
        <authorList>
            <person name="Sun Q."/>
            <person name="Zhou Y."/>
        </authorList>
    </citation>
    <scope>NUCLEOTIDE SEQUENCE</scope>
    <source>
        <strain evidence="7">CGMCC 1.12785</strain>
    </source>
</reference>
<dbReference type="GO" id="GO:0030170">
    <property type="term" value="F:pyridoxal phosphate binding"/>
    <property type="evidence" value="ECO:0007669"/>
    <property type="project" value="InterPro"/>
</dbReference>
<dbReference type="InterPro" id="IPR036390">
    <property type="entry name" value="WH_DNA-bd_sf"/>
</dbReference>
<dbReference type="SUPFAM" id="SSF46785">
    <property type="entry name" value="Winged helix' DNA-binding domain"/>
    <property type="match status" value="1"/>
</dbReference>
<evidence type="ECO:0000256" key="5">
    <source>
        <dbReference type="ARBA" id="ARBA00023163"/>
    </source>
</evidence>
<dbReference type="InterPro" id="IPR015422">
    <property type="entry name" value="PyrdxlP-dep_Trfase_small"/>
</dbReference>
<dbReference type="CDD" id="cd00609">
    <property type="entry name" value="AAT_like"/>
    <property type="match status" value="1"/>
</dbReference>
<evidence type="ECO:0000259" key="6">
    <source>
        <dbReference type="PROSITE" id="PS50949"/>
    </source>
</evidence>
<dbReference type="PANTHER" id="PTHR46577">
    <property type="entry name" value="HTH-TYPE TRANSCRIPTIONAL REGULATORY PROTEIN GABR"/>
    <property type="match status" value="1"/>
</dbReference>
<dbReference type="PRINTS" id="PR00035">
    <property type="entry name" value="HTHGNTR"/>
</dbReference>
<dbReference type="SUPFAM" id="SSF53383">
    <property type="entry name" value="PLP-dependent transferases"/>
    <property type="match status" value="1"/>
</dbReference>
<feature type="domain" description="HTH gntR-type" evidence="6">
    <location>
        <begin position="18"/>
        <end position="86"/>
    </location>
</feature>
<dbReference type="InterPro" id="IPR000524">
    <property type="entry name" value="Tscrpt_reg_HTH_GntR"/>
</dbReference>
<gene>
    <name evidence="7" type="ORF">GCM10011333_21980</name>
</gene>
<dbReference type="InterPro" id="IPR051446">
    <property type="entry name" value="HTH_trans_reg/aminotransferase"/>
</dbReference>
<evidence type="ECO:0000256" key="2">
    <source>
        <dbReference type="ARBA" id="ARBA00022898"/>
    </source>
</evidence>
<dbReference type="Pfam" id="PF00155">
    <property type="entry name" value="Aminotran_1_2"/>
    <property type="match status" value="1"/>
</dbReference>
<dbReference type="InterPro" id="IPR015421">
    <property type="entry name" value="PyrdxlP-dep_Trfase_major"/>
</dbReference>
<dbReference type="PROSITE" id="PS50949">
    <property type="entry name" value="HTH_GNTR"/>
    <property type="match status" value="1"/>
</dbReference>
<evidence type="ECO:0000256" key="3">
    <source>
        <dbReference type="ARBA" id="ARBA00023015"/>
    </source>
</evidence>
<accession>A0A8J2TZ22</accession>
<evidence type="ECO:0000256" key="4">
    <source>
        <dbReference type="ARBA" id="ARBA00023125"/>
    </source>
</evidence>
<sequence length="475" mass="50206">MSSFNVLDAIGSWTAHSGPLYRRLATAIQAAIARDDLPPGTVLPPERELSRQLSVGRSTVVAAYDLLRADGLIVSRRGSGTWVSGAERGSSKAPPRESLRGAALDSETTVLDLATASMPAAPLLRDAIAEMNGELLERLLTRVGYSSLGLLELRRAVADRLSLDGLPTAPEQVLITTGGQQALALITEYSLGRAPGGDYAVVEDPTSPGVLDLLRNRAVTVRSAQSFSGYGATPLLESVGRSAPSLVYIYGSLGPEGRQPATVEAHRLISGLRGFSGVLVDDSSSRPLVFGEPSPYLASLTKEITVMTVGSMSKVFWGGLRVGWIRGDENVIGRLARLKARADLGTPLLSQMVSAWLLPHLPEVAAQRVAELHANLDLAEAAVSAELPEFAWSRPDGGVSMWLHMPWGAAGPFTELARRHGVAVVPGTLLSPGGHSDASIRLSLTASPAVLEQGVRRLASAWAEYSRGSSPVNLQ</sequence>
<dbReference type="SMART" id="SM00345">
    <property type="entry name" value="HTH_GNTR"/>
    <property type="match status" value="1"/>
</dbReference>
<comment type="similarity">
    <text evidence="1">In the C-terminal section; belongs to the class-I pyridoxal-phosphate-dependent aminotransferase family.</text>
</comment>
<organism evidence="7 8">
    <name type="scientific">Sediminivirga luteola</name>
    <dbReference type="NCBI Taxonomy" id="1774748"/>
    <lineage>
        <taxon>Bacteria</taxon>
        <taxon>Bacillati</taxon>
        <taxon>Actinomycetota</taxon>
        <taxon>Actinomycetes</taxon>
        <taxon>Micrococcales</taxon>
        <taxon>Brevibacteriaceae</taxon>
        <taxon>Sediminivirga</taxon>
    </lineage>
</organism>
<proteinExistence type="inferred from homology"/>
<dbReference type="Proteomes" id="UP000616114">
    <property type="component" value="Unassembled WGS sequence"/>
</dbReference>
<dbReference type="Gene3D" id="3.90.1150.10">
    <property type="entry name" value="Aspartate Aminotransferase, domain 1"/>
    <property type="match status" value="1"/>
</dbReference>
<dbReference type="PANTHER" id="PTHR46577:SF1">
    <property type="entry name" value="HTH-TYPE TRANSCRIPTIONAL REGULATORY PROTEIN GABR"/>
    <property type="match status" value="1"/>
</dbReference>
<dbReference type="RefSeq" id="WP_188550936.1">
    <property type="nucleotide sequence ID" value="NZ_BMFY01000009.1"/>
</dbReference>